<dbReference type="CDD" id="cd06225">
    <property type="entry name" value="HAMP"/>
    <property type="match status" value="1"/>
</dbReference>
<evidence type="ECO:0000256" key="7">
    <source>
        <dbReference type="ARBA" id="ARBA00022692"/>
    </source>
</evidence>
<dbReference type="SMART" id="SM00387">
    <property type="entry name" value="HATPase_c"/>
    <property type="match status" value="1"/>
</dbReference>
<organism evidence="17 18">
    <name type="scientific">Paenibacillus konkukensis</name>
    <dbReference type="NCBI Taxonomy" id="2020716"/>
    <lineage>
        <taxon>Bacteria</taxon>
        <taxon>Bacillati</taxon>
        <taxon>Bacillota</taxon>
        <taxon>Bacilli</taxon>
        <taxon>Bacillales</taxon>
        <taxon>Paenibacillaceae</taxon>
        <taxon>Paenibacillus</taxon>
    </lineage>
</organism>
<evidence type="ECO:0000256" key="14">
    <source>
        <dbReference type="SAM" id="Phobius"/>
    </source>
</evidence>
<evidence type="ECO:0000256" key="4">
    <source>
        <dbReference type="ARBA" id="ARBA00022475"/>
    </source>
</evidence>
<dbReference type="Gene3D" id="1.10.287.130">
    <property type="match status" value="1"/>
</dbReference>
<evidence type="ECO:0000256" key="11">
    <source>
        <dbReference type="ARBA" id="ARBA00022989"/>
    </source>
</evidence>
<keyword evidence="18" id="KW-1185">Reference proteome</keyword>
<dbReference type="SUPFAM" id="SSF55874">
    <property type="entry name" value="ATPase domain of HSP90 chaperone/DNA topoisomerase II/histidine kinase"/>
    <property type="match status" value="1"/>
</dbReference>
<dbReference type="InterPro" id="IPR003660">
    <property type="entry name" value="HAMP_dom"/>
</dbReference>
<dbReference type="PANTHER" id="PTHR45528:SF1">
    <property type="entry name" value="SENSOR HISTIDINE KINASE CPXA"/>
    <property type="match status" value="1"/>
</dbReference>
<feature type="domain" description="Histidine kinase" evidence="15">
    <location>
        <begin position="149"/>
        <end position="366"/>
    </location>
</feature>
<evidence type="ECO:0000256" key="12">
    <source>
        <dbReference type="ARBA" id="ARBA00023012"/>
    </source>
</evidence>
<dbReference type="InterPro" id="IPR036890">
    <property type="entry name" value="HATPase_C_sf"/>
</dbReference>
<feature type="transmembrane region" description="Helical" evidence="14">
    <location>
        <begin position="12"/>
        <end position="32"/>
    </location>
</feature>
<sequence>MKNNPYFTIRWKIIQLIFWSALSSVVTVYVMYKFVELLLLLYKNNRFIYGVVRILYDRYGIQETLITLGIVCFILYLIVFSQRTVAYLARIMNTVHQMSHGNFDLTIPEKSRGELGELAESINRMSRQLKVSLAEERLAVQTKNELITNVSHDLRTPLTSVIGYLRLIEEDRYRDEVELRYYVNIAYEKSLRLGRMVSDLFEYTRMSHGDGNLRISEINLVELLGQLSAEFSLQLHEKRIEIMLHTKYETMLVRADGDKLMRVFENLIANAIKYGQDGKRIDIELRRAQDRAVVRIINYGPPIPAVDLPHIFERFYRVEKSRSDETGGTGLGLAIAKSIVDMHNGTMDVASSEERTVFEVQLPIHAAR</sequence>
<keyword evidence="13 14" id="KW-0472">Membrane</keyword>
<evidence type="ECO:0000259" key="16">
    <source>
        <dbReference type="PROSITE" id="PS50885"/>
    </source>
</evidence>
<evidence type="ECO:0000259" key="15">
    <source>
        <dbReference type="PROSITE" id="PS50109"/>
    </source>
</evidence>
<evidence type="ECO:0000256" key="6">
    <source>
        <dbReference type="ARBA" id="ARBA00022679"/>
    </source>
</evidence>
<keyword evidence="7 14" id="KW-0812">Transmembrane</keyword>
<proteinExistence type="predicted"/>
<dbReference type="RefSeq" id="WP_249862203.1">
    <property type="nucleotide sequence ID" value="NZ_CP027059.1"/>
</dbReference>
<keyword evidence="6 17" id="KW-0808">Transferase</keyword>
<reference evidence="17" key="2">
    <citation type="journal article" date="2021" name="J Anim Sci Technol">
        <title>Complete genome sequence of Paenibacillus konkukensis sp. nov. SK3146 as a potential probiotic strain.</title>
        <authorList>
            <person name="Jung H.I."/>
            <person name="Park S."/>
            <person name="Niu K.M."/>
            <person name="Lee S.W."/>
            <person name="Kothari D."/>
            <person name="Yi K.J."/>
            <person name="Kim S.K."/>
        </authorList>
    </citation>
    <scope>NUCLEOTIDE SEQUENCE</scope>
    <source>
        <strain evidence="17">SK3146</strain>
    </source>
</reference>
<dbReference type="Proteomes" id="UP001057134">
    <property type="component" value="Chromosome"/>
</dbReference>
<dbReference type="Pfam" id="PF02518">
    <property type="entry name" value="HATPase_c"/>
    <property type="match status" value="1"/>
</dbReference>
<dbReference type="EMBL" id="CP027059">
    <property type="protein sequence ID" value="UQZ86687.1"/>
    <property type="molecule type" value="Genomic_DNA"/>
</dbReference>
<evidence type="ECO:0000256" key="10">
    <source>
        <dbReference type="ARBA" id="ARBA00022840"/>
    </source>
</evidence>
<evidence type="ECO:0000256" key="8">
    <source>
        <dbReference type="ARBA" id="ARBA00022741"/>
    </source>
</evidence>
<evidence type="ECO:0000256" key="13">
    <source>
        <dbReference type="ARBA" id="ARBA00023136"/>
    </source>
</evidence>
<dbReference type="InterPro" id="IPR005467">
    <property type="entry name" value="His_kinase_dom"/>
</dbReference>
<keyword evidence="11 14" id="KW-1133">Transmembrane helix</keyword>
<protein>
    <recommendedName>
        <fullName evidence="3">histidine kinase</fullName>
        <ecNumber evidence="3">2.7.13.3</ecNumber>
    </recommendedName>
</protein>
<dbReference type="SUPFAM" id="SSF158472">
    <property type="entry name" value="HAMP domain-like"/>
    <property type="match status" value="1"/>
</dbReference>
<feature type="transmembrane region" description="Helical" evidence="14">
    <location>
        <begin position="65"/>
        <end position="89"/>
    </location>
</feature>
<feature type="domain" description="HAMP" evidence="16">
    <location>
        <begin position="82"/>
        <end position="134"/>
    </location>
</feature>
<accession>A0ABY4RWZ7</accession>
<evidence type="ECO:0000313" key="18">
    <source>
        <dbReference type="Proteomes" id="UP001057134"/>
    </source>
</evidence>
<name>A0ABY4RWZ7_9BACL</name>
<keyword evidence="5" id="KW-0597">Phosphoprotein</keyword>
<keyword evidence="8" id="KW-0547">Nucleotide-binding</keyword>
<dbReference type="GO" id="GO:0004673">
    <property type="term" value="F:protein histidine kinase activity"/>
    <property type="evidence" value="ECO:0007669"/>
    <property type="project" value="UniProtKB-EC"/>
</dbReference>
<reference evidence="17" key="1">
    <citation type="submission" date="2018-02" db="EMBL/GenBank/DDBJ databases">
        <authorList>
            <person name="Kim S.-K."/>
            <person name="Jung H.-I."/>
            <person name="Lee S.-W."/>
        </authorList>
    </citation>
    <scope>NUCLEOTIDE SEQUENCE</scope>
    <source>
        <strain evidence="17">SK3146</strain>
    </source>
</reference>
<keyword evidence="4" id="KW-1003">Cell membrane</keyword>
<dbReference type="InterPro" id="IPR003594">
    <property type="entry name" value="HATPase_dom"/>
</dbReference>
<keyword evidence="12" id="KW-0902">Two-component regulatory system</keyword>
<evidence type="ECO:0000313" key="17">
    <source>
        <dbReference type="EMBL" id="UQZ86687.1"/>
    </source>
</evidence>
<comment type="catalytic activity">
    <reaction evidence="1">
        <text>ATP + protein L-histidine = ADP + protein N-phospho-L-histidine.</text>
        <dbReference type="EC" id="2.7.13.3"/>
    </reaction>
</comment>
<dbReference type="CDD" id="cd00082">
    <property type="entry name" value="HisKA"/>
    <property type="match status" value="1"/>
</dbReference>
<dbReference type="PRINTS" id="PR00344">
    <property type="entry name" value="BCTRLSENSOR"/>
</dbReference>
<dbReference type="Pfam" id="PF00672">
    <property type="entry name" value="HAMP"/>
    <property type="match status" value="1"/>
</dbReference>
<dbReference type="PROSITE" id="PS50885">
    <property type="entry name" value="HAMP"/>
    <property type="match status" value="1"/>
</dbReference>
<dbReference type="EC" id="2.7.13.3" evidence="3"/>
<keyword evidence="10" id="KW-0067">ATP-binding</keyword>
<gene>
    <name evidence="17" type="primary">phoR_17</name>
    <name evidence="17" type="ORF">SK3146_05980</name>
</gene>
<evidence type="ECO:0000256" key="1">
    <source>
        <dbReference type="ARBA" id="ARBA00000085"/>
    </source>
</evidence>
<dbReference type="PANTHER" id="PTHR45528">
    <property type="entry name" value="SENSOR HISTIDINE KINASE CPXA"/>
    <property type="match status" value="1"/>
</dbReference>
<dbReference type="PROSITE" id="PS50109">
    <property type="entry name" value="HIS_KIN"/>
    <property type="match status" value="1"/>
</dbReference>
<dbReference type="SUPFAM" id="SSF47384">
    <property type="entry name" value="Homodimeric domain of signal transducing histidine kinase"/>
    <property type="match status" value="1"/>
</dbReference>
<dbReference type="Gene3D" id="3.30.565.10">
    <property type="entry name" value="Histidine kinase-like ATPase, C-terminal domain"/>
    <property type="match status" value="1"/>
</dbReference>
<evidence type="ECO:0000256" key="2">
    <source>
        <dbReference type="ARBA" id="ARBA00004651"/>
    </source>
</evidence>
<dbReference type="InterPro" id="IPR003661">
    <property type="entry name" value="HisK_dim/P_dom"/>
</dbReference>
<comment type="subcellular location">
    <subcellularLocation>
        <location evidence="2">Cell membrane</location>
        <topology evidence="2">Multi-pass membrane protein</topology>
    </subcellularLocation>
</comment>
<dbReference type="Gene3D" id="6.10.340.10">
    <property type="match status" value="1"/>
</dbReference>
<dbReference type="SMART" id="SM00304">
    <property type="entry name" value="HAMP"/>
    <property type="match status" value="1"/>
</dbReference>
<dbReference type="InterPro" id="IPR036097">
    <property type="entry name" value="HisK_dim/P_sf"/>
</dbReference>
<dbReference type="SMART" id="SM00388">
    <property type="entry name" value="HisKA"/>
    <property type="match status" value="1"/>
</dbReference>
<evidence type="ECO:0000256" key="3">
    <source>
        <dbReference type="ARBA" id="ARBA00012438"/>
    </source>
</evidence>
<dbReference type="CDD" id="cd00075">
    <property type="entry name" value="HATPase"/>
    <property type="match status" value="1"/>
</dbReference>
<dbReference type="Pfam" id="PF00512">
    <property type="entry name" value="HisKA"/>
    <property type="match status" value="1"/>
</dbReference>
<evidence type="ECO:0000256" key="9">
    <source>
        <dbReference type="ARBA" id="ARBA00022777"/>
    </source>
</evidence>
<dbReference type="InterPro" id="IPR004358">
    <property type="entry name" value="Sig_transdc_His_kin-like_C"/>
</dbReference>
<dbReference type="InterPro" id="IPR050398">
    <property type="entry name" value="HssS/ArlS-like"/>
</dbReference>
<evidence type="ECO:0000256" key="5">
    <source>
        <dbReference type="ARBA" id="ARBA00022553"/>
    </source>
</evidence>
<keyword evidence="9" id="KW-0418">Kinase</keyword>